<keyword evidence="8" id="KW-1185">Reference proteome</keyword>
<feature type="transmembrane region" description="Helical" evidence="5">
    <location>
        <begin position="121"/>
        <end position="147"/>
    </location>
</feature>
<dbReference type="PANTHER" id="PTHR43471:SF1">
    <property type="entry name" value="ABC TRANSPORTER PERMEASE PROTEIN NOSY-RELATED"/>
    <property type="match status" value="1"/>
</dbReference>
<keyword evidence="3 5" id="KW-1133">Transmembrane helix</keyword>
<dbReference type="PANTHER" id="PTHR43471">
    <property type="entry name" value="ABC TRANSPORTER PERMEASE"/>
    <property type="match status" value="1"/>
</dbReference>
<dbReference type="eggNOG" id="COG0842">
    <property type="taxonomic scope" value="Bacteria"/>
</dbReference>
<accession>A0A073KG48</accession>
<evidence type="ECO:0000259" key="6">
    <source>
        <dbReference type="Pfam" id="PF12698"/>
    </source>
</evidence>
<feature type="transmembrane region" description="Helical" evidence="5">
    <location>
        <begin position="21"/>
        <end position="42"/>
    </location>
</feature>
<evidence type="ECO:0000313" key="8">
    <source>
        <dbReference type="Proteomes" id="UP000027778"/>
    </source>
</evidence>
<keyword evidence="2 5" id="KW-0812">Transmembrane</keyword>
<dbReference type="Pfam" id="PF12698">
    <property type="entry name" value="ABC2_membrane_3"/>
    <property type="match status" value="1"/>
</dbReference>
<organism evidence="7 8">
    <name type="scientific">Bacillus gaemokensis</name>
    <dbReference type="NCBI Taxonomy" id="574375"/>
    <lineage>
        <taxon>Bacteria</taxon>
        <taxon>Bacillati</taxon>
        <taxon>Bacillota</taxon>
        <taxon>Bacilli</taxon>
        <taxon>Bacillales</taxon>
        <taxon>Bacillaceae</taxon>
        <taxon>Bacillus</taxon>
        <taxon>Bacillus cereus group</taxon>
    </lineage>
</organism>
<evidence type="ECO:0000313" key="7">
    <source>
        <dbReference type="EMBL" id="KEK25461.1"/>
    </source>
</evidence>
<dbReference type="OrthoDB" id="3182222at2"/>
<dbReference type="AlphaFoldDB" id="A0A073KG48"/>
<reference evidence="7 8" key="1">
    <citation type="submission" date="2014-06" db="EMBL/GenBank/DDBJ databases">
        <title>Draft genome sequence of Bacillus gaemokensis JCM 15801 (MCCC 1A00707).</title>
        <authorList>
            <person name="Lai Q."/>
            <person name="Liu Y."/>
            <person name="Shao Z."/>
        </authorList>
    </citation>
    <scope>NUCLEOTIDE SEQUENCE [LARGE SCALE GENOMIC DNA]</scope>
    <source>
        <strain evidence="7 8">JCM 15801</strain>
    </source>
</reference>
<feature type="transmembrane region" description="Helical" evidence="5">
    <location>
        <begin position="211"/>
        <end position="229"/>
    </location>
</feature>
<feature type="transmembrane region" description="Helical" evidence="5">
    <location>
        <begin position="92"/>
        <end position="115"/>
    </location>
</feature>
<sequence length="235" mass="26107">MTFSMRRFSAIFRKEMRDFKSNSQVLMMIGVPVLFAIIYGQAEQFRGVAANLTVIMALVFIGGFVQAMMIAEEKEKHTLRVLMLSPASSAEVLIGKSFLTGITTIVVCFTNLLILDKLEGNIVLLFFIFLLGTILFNLIGTCIGLLAQNVPQTSLIGMPILFIFLLSDLLEMFVKNESLKKVFQYLPTKSIGEAMNSVIQGKGFSVISGNVLNISIWLVAALVICLFLYKKKQLD</sequence>
<dbReference type="GO" id="GO:0016020">
    <property type="term" value="C:membrane"/>
    <property type="evidence" value="ECO:0007669"/>
    <property type="project" value="UniProtKB-SubCell"/>
</dbReference>
<evidence type="ECO:0000256" key="4">
    <source>
        <dbReference type="ARBA" id="ARBA00023136"/>
    </source>
</evidence>
<dbReference type="STRING" id="574375.AZF08_06705"/>
<feature type="domain" description="ABC-2 type transporter transmembrane" evidence="6">
    <location>
        <begin position="39"/>
        <end position="226"/>
    </location>
</feature>
<name>A0A073KG48_9BACI</name>
<evidence type="ECO:0000256" key="3">
    <source>
        <dbReference type="ARBA" id="ARBA00022989"/>
    </source>
</evidence>
<dbReference type="EMBL" id="JOTM01000002">
    <property type="protein sequence ID" value="KEK25461.1"/>
    <property type="molecule type" value="Genomic_DNA"/>
</dbReference>
<evidence type="ECO:0000256" key="2">
    <source>
        <dbReference type="ARBA" id="ARBA00022692"/>
    </source>
</evidence>
<feature type="transmembrane region" description="Helical" evidence="5">
    <location>
        <begin position="154"/>
        <end position="174"/>
    </location>
</feature>
<keyword evidence="4 5" id="KW-0472">Membrane</keyword>
<dbReference type="Proteomes" id="UP000027778">
    <property type="component" value="Unassembled WGS sequence"/>
</dbReference>
<evidence type="ECO:0000256" key="1">
    <source>
        <dbReference type="ARBA" id="ARBA00004141"/>
    </source>
</evidence>
<dbReference type="InterPro" id="IPR013525">
    <property type="entry name" value="ABC2_TM"/>
</dbReference>
<protein>
    <submittedName>
        <fullName evidence="7">ABC transporter permease</fullName>
    </submittedName>
</protein>
<gene>
    <name evidence="7" type="ORF">BAGA_12670</name>
</gene>
<evidence type="ECO:0000256" key="5">
    <source>
        <dbReference type="SAM" id="Phobius"/>
    </source>
</evidence>
<comment type="subcellular location">
    <subcellularLocation>
        <location evidence="1">Membrane</location>
        <topology evidence="1">Multi-pass membrane protein</topology>
    </subcellularLocation>
</comment>
<dbReference type="RefSeq" id="WP_033673314.1">
    <property type="nucleotide sequence ID" value="NZ_JOTM01000002.1"/>
</dbReference>
<comment type="caution">
    <text evidence="7">The sequence shown here is derived from an EMBL/GenBank/DDBJ whole genome shotgun (WGS) entry which is preliminary data.</text>
</comment>
<dbReference type="GO" id="GO:0140359">
    <property type="term" value="F:ABC-type transporter activity"/>
    <property type="evidence" value="ECO:0007669"/>
    <property type="project" value="InterPro"/>
</dbReference>
<proteinExistence type="predicted"/>
<feature type="transmembrane region" description="Helical" evidence="5">
    <location>
        <begin position="48"/>
        <end position="71"/>
    </location>
</feature>